<dbReference type="CDD" id="cd16263">
    <property type="entry name" value="BipA_III"/>
    <property type="match status" value="1"/>
</dbReference>
<dbReference type="EMBL" id="PYOP01000015">
    <property type="protein sequence ID" value="PSW96369.1"/>
    <property type="molecule type" value="Genomic_DNA"/>
</dbReference>
<dbReference type="InterPro" id="IPR027417">
    <property type="entry name" value="P-loop_NTPase"/>
</dbReference>
<protein>
    <recommendedName>
        <fullName evidence="4">Large ribosomal subunit assembly factor BipA</fullName>
        <ecNumber evidence="4">3.6.5.-</ecNumber>
    </recommendedName>
    <alternativeName>
        <fullName evidence="4">GTP-binding protein BipA</fullName>
    </alternativeName>
</protein>
<dbReference type="GO" id="GO:0000027">
    <property type="term" value="P:ribosomal large subunit assembly"/>
    <property type="evidence" value="ECO:0007669"/>
    <property type="project" value="UniProtKB-UniRule"/>
</dbReference>
<sequence>MSNQSIDNLRNIAIIAHVDHGKTTLVDKLLQQSGTLEGRGEAEERVMDSNDIEKERGITILAKNTAINWNDYRINIVDTPGHADFGGEVERIMSMVDSVLLIVDAVDGPMPQTRFVTQKAFAYGLKPIVVINKIDRPGARPEWVMDQIFDLFDNLGATDEQLDFTTVYASALNGWATMEEGEVGENMEPLFQAVVDNVAAPFVDVDGPLQMQISQLDYSSYVGVIGVARIARGTVAPNQQVTIIGADGTKRNGKVGTVLGYLGLERYEVTEAKAGDIIAITGLGELKISDTICDVNTVEALPALSVDEPTVTMTFQVNTSPFAGKEGKYVTSRNILERLQKELVHNVALRVEETESPDRFRVSGRGELHLSILIENMRREGYELAVSRPEVIIKEEDGKLMEPFEIVTIDVIEEHQGSVMEKIGIRKGELKDMAPDGKGRVRMDFMMPSRGLIGFQTEFLTMTSGSGLIYHTFDHYGPHKGGTIGQRANGVLISNGTGKAVTYSLFNLQERGRLFAEHGDEVYEGQIIGMHNRANDLTINCLRGKQLTNVRASGTDEAQTLSPAVKYTLEQALEFIDDDELVEVTPESIRIRKKLLTENDRKRSGRGGK</sequence>
<dbReference type="Gene3D" id="2.40.50.250">
    <property type="entry name" value="bipa protein"/>
    <property type="match status" value="1"/>
</dbReference>
<dbReference type="Gene3D" id="3.40.50.300">
    <property type="entry name" value="P-loop containing nucleotide triphosphate hydrolases"/>
    <property type="match status" value="1"/>
</dbReference>
<dbReference type="CDD" id="cd01891">
    <property type="entry name" value="TypA_BipA"/>
    <property type="match status" value="1"/>
</dbReference>
<keyword evidence="4" id="KW-0690">Ribosome biogenesis</keyword>
<dbReference type="FunFam" id="3.30.70.240:FF:000002">
    <property type="entry name" value="GTP-binding protein TypA"/>
    <property type="match status" value="1"/>
</dbReference>
<dbReference type="Pfam" id="PF21018">
    <property type="entry name" value="BipA_C"/>
    <property type="match status" value="1"/>
</dbReference>
<keyword evidence="4" id="KW-0694">RNA-binding</keyword>
<comment type="caution">
    <text evidence="6">The sequence shown here is derived from an EMBL/GenBank/DDBJ whole genome shotgun (WGS) entry which is preliminary data.</text>
</comment>
<dbReference type="FunFam" id="3.30.70.870:FF:000003">
    <property type="entry name" value="GTP-binding protein TypA"/>
    <property type="match status" value="1"/>
</dbReference>
<dbReference type="FunFam" id="3.40.50.300:FF:000055">
    <property type="entry name" value="GTP-binding protein TypA"/>
    <property type="match status" value="1"/>
</dbReference>
<dbReference type="Gene3D" id="2.40.30.10">
    <property type="entry name" value="Translation factors"/>
    <property type="match status" value="1"/>
</dbReference>
<dbReference type="GO" id="GO:0005525">
    <property type="term" value="F:GTP binding"/>
    <property type="evidence" value="ECO:0007669"/>
    <property type="project" value="UniProtKB-UniRule"/>
</dbReference>
<comment type="function">
    <text evidence="4">A 50S ribosomal subunit assembly protein with GTPase activity, required for 50S subunit assembly at low temperatures, may also play a role in translation. Binds GTP and analogs. Binds the 70S ribosome between the 30S and 50S subunits, in a similar position as ribosome-bound EF-G; it contacts a number of ribosomal proteins, both rRNAs and the A-site tRNA.</text>
</comment>
<evidence type="ECO:0000313" key="6">
    <source>
        <dbReference type="EMBL" id="PSV92931.1"/>
    </source>
</evidence>
<dbReference type="GeneID" id="93549769"/>
<dbReference type="CDD" id="cd03691">
    <property type="entry name" value="BipA_TypA_II"/>
    <property type="match status" value="1"/>
</dbReference>
<evidence type="ECO:0000259" key="5">
    <source>
        <dbReference type="PROSITE" id="PS51722"/>
    </source>
</evidence>
<dbReference type="Pfam" id="PF03144">
    <property type="entry name" value="GTP_EFTU_D2"/>
    <property type="match status" value="1"/>
</dbReference>
<dbReference type="GO" id="GO:0000049">
    <property type="term" value="F:tRNA binding"/>
    <property type="evidence" value="ECO:0007669"/>
    <property type="project" value="UniProtKB-KW"/>
</dbReference>
<dbReference type="GO" id="GO:1990904">
    <property type="term" value="C:ribonucleoprotein complex"/>
    <property type="evidence" value="ECO:0007669"/>
    <property type="project" value="TreeGrafter"/>
</dbReference>
<dbReference type="GO" id="GO:0005829">
    <property type="term" value="C:cytosol"/>
    <property type="evidence" value="ECO:0007669"/>
    <property type="project" value="TreeGrafter"/>
</dbReference>
<reference evidence="6 9" key="1">
    <citation type="submission" date="2018-01" db="EMBL/GenBank/DDBJ databases">
        <title>Whole genome sequencing of Histamine producing bacteria.</title>
        <authorList>
            <person name="Butler K."/>
        </authorList>
    </citation>
    <scope>NUCLEOTIDE SEQUENCE [LARGE SCALE GENOMIC DNA]</scope>
    <source>
        <strain evidence="7 8">ATCC 51761</strain>
        <strain evidence="6 9">NCIMB 13481</strain>
    </source>
</reference>
<keyword evidence="8" id="KW-1185">Reference proteome</keyword>
<dbReference type="SUPFAM" id="SSF54980">
    <property type="entry name" value="EF-G C-terminal domain-like"/>
    <property type="match status" value="2"/>
</dbReference>
<organism evidence="6 9">
    <name type="scientific">Photobacterium iliopiscarium</name>
    <dbReference type="NCBI Taxonomy" id="56192"/>
    <lineage>
        <taxon>Bacteria</taxon>
        <taxon>Pseudomonadati</taxon>
        <taxon>Pseudomonadota</taxon>
        <taxon>Gammaproteobacteria</taxon>
        <taxon>Vibrionales</taxon>
        <taxon>Vibrionaceae</taxon>
        <taxon>Photobacterium</taxon>
    </lineage>
</organism>
<dbReference type="PANTHER" id="PTHR42908:SF8">
    <property type="entry name" value="TR-TYPE G DOMAIN-CONTAINING PROTEIN"/>
    <property type="match status" value="1"/>
</dbReference>
<dbReference type="Proteomes" id="UP000241954">
    <property type="component" value="Unassembled WGS sequence"/>
</dbReference>
<keyword evidence="4" id="KW-0378">Hydrolase</keyword>
<dbReference type="GO" id="GO:0009409">
    <property type="term" value="P:response to cold"/>
    <property type="evidence" value="ECO:0007669"/>
    <property type="project" value="UniProtKB-ARBA"/>
</dbReference>
<dbReference type="InterPro" id="IPR047043">
    <property type="entry name" value="BipA_III"/>
</dbReference>
<dbReference type="Pfam" id="PF00009">
    <property type="entry name" value="GTP_EFTU"/>
    <property type="match status" value="1"/>
</dbReference>
<comment type="subunit">
    <text evidence="4">Monomer.</text>
</comment>
<dbReference type="FunFam" id="2.40.30.10:FF:000016">
    <property type="entry name" value="GTP-binding protein TypA"/>
    <property type="match status" value="1"/>
</dbReference>
<feature type="domain" description="Tr-type G" evidence="5">
    <location>
        <begin position="7"/>
        <end position="202"/>
    </location>
</feature>
<dbReference type="PROSITE" id="PS51722">
    <property type="entry name" value="G_TR_2"/>
    <property type="match status" value="1"/>
</dbReference>
<dbReference type="InterPro" id="IPR006298">
    <property type="entry name" value="BipA"/>
</dbReference>
<dbReference type="Proteomes" id="UP000241190">
    <property type="component" value="Unassembled WGS sequence"/>
</dbReference>
<keyword evidence="4" id="KW-0699">rRNA-binding</keyword>
<dbReference type="OrthoDB" id="9804431at2"/>
<dbReference type="GO" id="GO:0043022">
    <property type="term" value="F:ribosome binding"/>
    <property type="evidence" value="ECO:0007669"/>
    <property type="project" value="UniProtKB-UniRule"/>
</dbReference>
<gene>
    <name evidence="6" type="primary">typA</name>
    <name evidence="4" type="synonym">bipA</name>
    <name evidence="6" type="ORF">C9I88_16275</name>
    <name evidence="7" type="ORF">C9J52_10685</name>
</gene>
<dbReference type="PANTHER" id="PTHR42908">
    <property type="entry name" value="TRANSLATION ELONGATION FACTOR-RELATED"/>
    <property type="match status" value="1"/>
</dbReference>
<dbReference type="GO" id="GO:0003924">
    <property type="term" value="F:GTPase activity"/>
    <property type="evidence" value="ECO:0007669"/>
    <property type="project" value="UniProtKB-UniRule"/>
</dbReference>
<dbReference type="PRINTS" id="PR00315">
    <property type="entry name" value="ELONGATNFCT"/>
</dbReference>
<dbReference type="InterPro" id="IPR000640">
    <property type="entry name" value="EFG_V-like"/>
</dbReference>
<dbReference type="InterPro" id="IPR047041">
    <property type="entry name" value="BipA_GTP-bd_dom"/>
</dbReference>
<dbReference type="GO" id="GO:0097216">
    <property type="term" value="F:guanosine tetraphosphate binding"/>
    <property type="evidence" value="ECO:0007669"/>
    <property type="project" value="UniProtKB-ARBA"/>
</dbReference>
<feature type="binding site" evidence="4">
    <location>
        <begin position="132"/>
        <end position="135"/>
    </location>
    <ligand>
        <name>GTP</name>
        <dbReference type="ChEBI" id="CHEBI:37565"/>
    </ligand>
</feature>
<dbReference type="InterPro" id="IPR031157">
    <property type="entry name" value="G_TR_CS"/>
</dbReference>
<name>A0A0D8PXZ3_9GAMM</name>
<dbReference type="GO" id="GO:0019843">
    <property type="term" value="F:rRNA binding"/>
    <property type="evidence" value="ECO:0007669"/>
    <property type="project" value="UniProtKB-KW"/>
</dbReference>
<comment type="catalytic activity">
    <reaction evidence="3 4">
        <text>GTP + H2O = GDP + phosphate + H(+)</text>
        <dbReference type="Rhea" id="RHEA:19669"/>
        <dbReference type="ChEBI" id="CHEBI:15377"/>
        <dbReference type="ChEBI" id="CHEBI:15378"/>
        <dbReference type="ChEBI" id="CHEBI:37565"/>
        <dbReference type="ChEBI" id="CHEBI:43474"/>
        <dbReference type="ChEBI" id="CHEBI:58189"/>
    </reaction>
</comment>
<dbReference type="InterPro" id="IPR004161">
    <property type="entry name" value="EFTu-like_2"/>
</dbReference>
<comment type="similarity">
    <text evidence="4">Belongs to the TRAFAC class translation factor GTPase superfamily. Classic translation factor GTPase family. BipA subfamily.</text>
</comment>
<dbReference type="PROSITE" id="PS00301">
    <property type="entry name" value="G_TR_1"/>
    <property type="match status" value="1"/>
</dbReference>
<keyword evidence="4" id="KW-0963">Cytoplasm</keyword>
<dbReference type="InterPro" id="IPR000795">
    <property type="entry name" value="T_Tr_GTP-bd_dom"/>
</dbReference>
<dbReference type="CDD" id="cd03710">
    <property type="entry name" value="BipA_TypA_C"/>
    <property type="match status" value="1"/>
</dbReference>
<dbReference type="GO" id="GO:0010467">
    <property type="term" value="P:gene expression"/>
    <property type="evidence" value="ECO:0007669"/>
    <property type="project" value="UniProtKB-ARBA"/>
</dbReference>
<dbReference type="InterPro" id="IPR035651">
    <property type="entry name" value="BipA_V"/>
</dbReference>
<dbReference type="InterPro" id="IPR048876">
    <property type="entry name" value="BipA_C"/>
</dbReference>
<dbReference type="InterPro" id="IPR035647">
    <property type="entry name" value="EFG_III/V"/>
</dbReference>
<dbReference type="Gene3D" id="3.30.70.870">
    <property type="entry name" value="Elongation Factor G (Translational Gtpase), domain 3"/>
    <property type="match status" value="1"/>
</dbReference>
<dbReference type="EC" id="3.6.5.-" evidence="4"/>
<proteinExistence type="inferred from homology"/>
<keyword evidence="4" id="KW-0820">tRNA-binding</keyword>
<evidence type="ECO:0000256" key="1">
    <source>
        <dbReference type="ARBA" id="ARBA00022741"/>
    </source>
</evidence>
<dbReference type="NCBIfam" id="TIGR00231">
    <property type="entry name" value="small_GTP"/>
    <property type="match status" value="1"/>
</dbReference>
<accession>A0A0D8PXZ3</accession>
<dbReference type="FunFam" id="2.40.50.250:FF:000001">
    <property type="entry name" value="GTP-binding protein TypA"/>
    <property type="match status" value="1"/>
</dbReference>
<dbReference type="RefSeq" id="WP_045036839.1">
    <property type="nucleotide sequence ID" value="NZ_JZSR01000013.1"/>
</dbReference>
<dbReference type="AlphaFoldDB" id="A0A0D8PXZ3"/>
<feature type="binding site" evidence="4">
    <location>
        <begin position="19"/>
        <end position="24"/>
    </location>
    <ligand>
        <name>GTP</name>
        <dbReference type="ChEBI" id="CHEBI:37565"/>
    </ligand>
</feature>
<dbReference type="InterPro" id="IPR005225">
    <property type="entry name" value="Small_GTP-bd"/>
</dbReference>
<dbReference type="NCBIfam" id="TIGR01394">
    <property type="entry name" value="TypA_BipA"/>
    <property type="match status" value="1"/>
</dbReference>
<keyword evidence="1 4" id="KW-0547">Nucleotide-binding</keyword>
<dbReference type="InterPro" id="IPR047042">
    <property type="entry name" value="BipA_II"/>
</dbReference>
<dbReference type="SUPFAM" id="SSF52540">
    <property type="entry name" value="P-loop containing nucleoside triphosphate hydrolases"/>
    <property type="match status" value="1"/>
</dbReference>
<dbReference type="Pfam" id="PF00679">
    <property type="entry name" value="EFG_C"/>
    <property type="match status" value="1"/>
</dbReference>
<evidence type="ECO:0000256" key="4">
    <source>
        <dbReference type="HAMAP-Rule" id="MF_00849"/>
    </source>
</evidence>
<dbReference type="InterPro" id="IPR009000">
    <property type="entry name" value="Transl_B-barrel_sf"/>
</dbReference>
<dbReference type="SUPFAM" id="SSF50447">
    <property type="entry name" value="Translation proteins"/>
    <property type="match status" value="1"/>
</dbReference>
<dbReference type="HAMAP" id="MF_00849">
    <property type="entry name" value="BipA"/>
    <property type="match status" value="1"/>
</dbReference>
<dbReference type="EMBL" id="PYLW01000022">
    <property type="protein sequence ID" value="PSV92931.1"/>
    <property type="molecule type" value="Genomic_DNA"/>
</dbReference>
<evidence type="ECO:0000256" key="3">
    <source>
        <dbReference type="ARBA" id="ARBA00048548"/>
    </source>
</evidence>
<evidence type="ECO:0000313" key="9">
    <source>
        <dbReference type="Proteomes" id="UP000241954"/>
    </source>
</evidence>
<dbReference type="InterPro" id="IPR042116">
    <property type="entry name" value="TypA/BipA_C"/>
</dbReference>
<evidence type="ECO:0000256" key="2">
    <source>
        <dbReference type="ARBA" id="ARBA00023134"/>
    </source>
</evidence>
<keyword evidence="2 4" id="KW-0342">GTP-binding</keyword>
<evidence type="ECO:0000313" key="8">
    <source>
        <dbReference type="Proteomes" id="UP000241190"/>
    </source>
</evidence>
<evidence type="ECO:0000313" key="7">
    <source>
        <dbReference type="EMBL" id="PSW96369.1"/>
    </source>
</evidence>
<comment type="subcellular location">
    <subcellularLocation>
        <location evidence="4">Cytoplasm</location>
    </subcellularLocation>
    <text evidence="4">Binds to ribosomes.</text>
</comment>
<dbReference type="Gene3D" id="3.30.70.240">
    <property type="match status" value="1"/>
</dbReference>